<evidence type="ECO:0000256" key="1">
    <source>
        <dbReference type="ARBA" id="ARBA00006484"/>
    </source>
</evidence>
<accession>A0A6A6FLP2</accession>
<keyword evidence="2" id="KW-0560">Oxidoreductase</keyword>
<dbReference type="PANTHER" id="PTHR43669:SF4">
    <property type="entry name" value="SHORT-CHAIN DEHYDROGENASE"/>
    <property type="match status" value="1"/>
</dbReference>
<protein>
    <submittedName>
        <fullName evidence="3">Uncharacterized protein</fullName>
    </submittedName>
</protein>
<dbReference type="Proteomes" id="UP000799539">
    <property type="component" value="Unassembled WGS sequence"/>
</dbReference>
<keyword evidence="4" id="KW-1185">Reference proteome</keyword>
<gene>
    <name evidence="3" type="ORF">CERZMDRAFT_38517</name>
</gene>
<dbReference type="InterPro" id="IPR002347">
    <property type="entry name" value="SDR_fam"/>
</dbReference>
<dbReference type="OrthoDB" id="5336600at2759"/>
<comment type="similarity">
    <text evidence="1">Belongs to the short-chain dehydrogenases/reductases (SDR) family.</text>
</comment>
<evidence type="ECO:0000313" key="3">
    <source>
        <dbReference type="EMBL" id="KAF2214118.1"/>
    </source>
</evidence>
<reference evidence="3" key="1">
    <citation type="journal article" date="2020" name="Stud. Mycol.">
        <title>101 Dothideomycetes genomes: a test case for predicting lifestyles and emergence of pathogens.</title>
        <authorList>
            <person name="Haridas S."/>
            <person name="Albert R."/>
            <person name="Binder M."/>
            <person name="Bloem J."/>
            <person name="Labutti K."/>
            <person name="Salamov A."/>
            <person name="Andreopoulos B."/>
            <person name="Baker S."/>
            <person name="Barry K."/>
            <person name="Bills G."/>
            <person name="Bluhm B."/>
            <person name="Cannon C."/>
            <person name="Castanera R."/>
            <person name="Culley D."/>
            <person name="Daum C."/>
            <person name="Ezra D."/>
            <person name="Gonzalez J."/>
            <person name="Henrissat B."/>
            <person name="Kuo A."/>
            <person name="Liang C."/>
            <person name="Lipzen A."/>
            <person name="Lutzoni F."/>
            <person name="Magnuson J."/>
            <person name="Mondo S."/>
            <person name="Nolan M."/>
            <person name="Ohm R."/>
            <person name="Pangilinan J."/>
            <person name="Park H.-J."/>
            <person name="Ramirez L."/>
            <person name="Alfaro M."/>
            <person name="Sun H."/>
            <person name="Tritt A."/>
            <person name="Yoshinaga Y."/>
            <person name="Zwiers L.-H."/>
            <person name="Turgeon B."/>
            <person name="Goodwin S."/>
            <person name="Spatafora J."/>
            <person name="Crous P."/>
            <person name="Grigoriev I."/>
        </authorList>
    </citation>
    <scope>NUCLEOTIDE SEQUENCE</scope>
    <source>
        <strain evidence="3">SCOH1-5</strain>
    </source>
</reference>
<dbReference type="InterPro" id="IPR036291">
    <property type="entry name" value="NAD(P)-bd_dom_sf"/>
</dbReference>
<dbReference type="PANTHER" id="PTHR43669">
    <property type="entry name" value="5-KETO-D-GLUCONATE 5-REDUCTASE"/>
    <property type="match status" value="1"/>
</dbReference>
<dbReference type="AlphaFoldDB" id="A0A6A6FLP2"/>
<dbReference type="SUPFAM" id="SSF51735">
    <property type="entry name" value="NAD(P)-binding Rossmann-fold domains"/>
    <property type="match status" value="1"/>
</dbReference>
<proteinExistence type="inferred from homology"/>
<dbReference type="GO" id="GO:0016491">
    <property type="term" value="F:oxidoreductase activity"/>
    <property type="evidence" value="ECO:0007669"/>
    <property type="project" value="UniProtKB-KW"/>
</dbReference>
<organism evidence="3 4">
    <name type="scientific">Cercospora zeae-maydis SCOH1-5</name>
    <dbReference type="NCBI Taxonomy" id="717836"/>
    <lineage>
        <taxon>Eukaryota</taxon>
        <taxon>Fungi</taxon>
        <taxon>Dikarya</taxon>
        <taxon>Ascomycota</taxon>
        <taxon>Pezizomycotina</taxon>
        <taxon>Dothideomycetes</taxon>
        <taxon>Dothideomycetidae</taxon>
        <taxon>Mycosphaerellales</taxon>
        <taxon>Mycosphaerellaceae</taxon>
        <taxon>Cercospora</taxon>
    </lineage>
</organism>
<sequence>MASKVLLFIGSGARIGASTVKTFLAAGYKVAQASRSLKAEDSTEDNLHLVIDATKPETITAAFEETRKKLGEPNVVIYNVAAVHFVEASDPLPHLSLSDFTTDLTINTTSAFIAAREALTSFNTLPSSTHKAFLYTGNVLNEQRPIPGFLTNGVGKSATAYLIAEADEVYKKKGIRFHFVDERTAEGKPMYNRISGDGHAEFFLELAEGGKGDEVPWQATFVSKKGYVQFPIRGVELQAFERR</sequence>
<dbReference type="Pfam" id="PF13561">
    <property type="entry name" value="adh_short_C2"/>
    <property type="match status" value="1"/>
</dbReference>
<dbReference type="EMBL" id="ML992669">
    <property type="protein sequence ID" value="KAF2214118.1"/>
    <property type="molecule type" value="Genomic_DNA"/>
</dbReference>
<evidence type="ECO:0000313" key="4">
    <source>
        <dbReference type="Proteomes" id="UP000799539"/>
    </source>
</evidence>
<evidence type="ECO:0000256" key="2">
    <source>
        <dbReference type="ARBA" id="ARBA00023002"/>
    </source>
</evidence>
<dbReference type="Gene3D" id="3.40.50.720">
    <property type="entry name" value="NAD(P)-binding Rossmann-like Domain"/>
    <property type="match status" value="1"/>
</dbReference>
<name>A0A6A6FLP2_9PEZI</name>